<dbReference type="AlphaFoldDB" id="A0A131YL64"/>
<reference evidence="3" key="1">
    <citation type="journal article" date="2016" name="Ticks Tick Borne Dis.">
        <title>De novo assembly and annotation of the salivary gland transcriptome of Rhipicephalus appendiculatus male and female ticks during blood feeding.</title>
        <authorList>
            <person name="de Castro M.H."/>
            <person name="de Klerk D."/>
            <person name="Pienaar R."/>
            <person name="Latif A.A."/>
            <person name="Rees D.J."/>
            <person name="Mans B.J."/>
        </authorList>
    </citation>
    <scope>NUCLEOTIDE SEQUENCE</scope>
    <source>
        <tissue evidence="3">Salivary glands</tissue>
    </source>
</reference>
<protein>
    <submittedName>
        <fullName evidence="3">Nuclear pore complex protein Nup62</fullName>
    </submittedName>
</protein>
<keyword evidence="1" id="KW-0175">Coiled coil</keyword>
<evidence type="ECO:0000313" key="3">
    <source>
        <dbReference type="EMBL" id="JAP80049.1"/>
    </source>
</evidence>
<dbReference type="InterPro" id="IPR007758">
    <property type="entry name" value="Nucleoporin_NSP1_C"/>
</dbReference>
<evidence type="ECO:0000259" key="2">
    <source>
        <dbReference type="Pfam" id="PF05064"/>
    </source>
</evidence>
<sequence length="86" mass="9773">MLSAERVEQLSSQVERAQLVQQQLEHKMDYIAAQQRELKRLQAHLEAAMTQAPALSVQQETDLERENTNHMAEDINSELNSASRGV</sequence>
<dbReference type="Pfam" id="PF05064">
    <property type="entry name" value="Nsp1_C"/>
    <property type="match status" value="1"/>
</dbReference>
<dbReference type="EMBL" id="GEDV01008508">
    <property type="protein sequence ID" value="JAP80049.1"/>
    <property type="molecule type" value="Transcribed_RNA"/>
</dbReference>
<evidence type="ECO:0000256" key="1">
    <source>
        <dbReference type="SAM" id="Coils"/>
    </source>
</evidence>
<feature type="coiled-coil region" evidence="1">
    <location>
        <begin position="7"/>
        <end position="51"/>
    </location>
</feature>
<feature type="domain" description="Nucleoporin NSP1-like C-terminal" evidence="2">
    <location>
        <begin position="4"/>
        <end position="56"/>
    </location>
</feature>
<proteinExistence type="predicted"/>
<organism evidence="3">
    <name type="scientific">Rhipicephalus appendiculatus</name>
    <name type="common">Brown ear tick</name>
    <dbReference type="NCBI Taxonomy" id="34631"/>
    <lineage>
        <taxon>Eukaryota</taxon>
        <taxon>Metazoa</taxon>
        <taxon>Ecdysozoa</taxon>
        <taxon>Arthropoda</taxon>
        <taxon>Chelicerata</taxon>
        <taxon>Arachnida</taxon>
        <taxon>Acari</taxon>
        <taxon>Parasitiformes</taxon>
        <taxon>Ixodida</taxon>
        <taxon>Ixodoidea</taxon>
        <taxon>Ixodidae</taxon>
        <taxon>Rhipicephalinae</taxon>
        <taxon>Rhipicephalus</taxon>
        <taxon>Rhipicephalus</taxon>
    </lineage>
</organism>
<dbReference type="Gene3D" id="1.20.5.170">
    <property type="match status" value="1"/>
</dbReference>
<accession>A0A131YL64</accession>
<name>A0A131YL64_RHIAP</name>